<evidence type="ECO:0000256" key="11">
    <source>
        <dbReference type="ARBA" id="ARBA00023303"/>
    </source>
</evidence>
<organism evidence="14 15">
    <name type="scientific">Psychroflexus halocasei</name>
    <dbReference type="NCBI Taxonomy" id="908615"/>
    <lineage>
        <taxon>Bacteria</taxon>
        <taxon>Pseudomonadati</taxon>
        <taxon>Bacteroidota</taxon>
        <taxon>Flavobacteriia</taxon>
        <taxon>Flavobacteriales</taxon>
        <taxon>Flavobacteriaceae</taxon>
        <taxon>Psychroflexus</taxon>
    </lineage>
</organism>
<accession>A0A1H3YQX8</accession>
<dbReference type="RefSeq" id="WP_093240900.1">
    <property type="nucleotide sequence ID" value="NZ_FNQF01000003.1"/>
</dbReference>
<feature type="transmembrane region" description="Helical" evidence="12">
    <location>
        <begin position="176"/>
        <end position="196"/>
    </location>
</feature>
<dbReference type="GO" id="GO:0005249">
    <property type="term" value="F:voltage-gated potassium channel activity"/>
    <property type="evidence" value="ECO:0007669"/>
    <property type="project" value="InterPro"/>
</dbReference>
<name>A0A1H3YQX8_9FLAO</name>
<dbReference type="InterPro" id="IPR005821">
    <property type="entry name" value="Ion_trans_dom"/>
</dbReference>
<dbReference type="Gene3D" id="1.20.120.350">
    <property type="entry name" value="Voltage-gated potassium channels. Chain C"/>
    <property type="match status" value="1"/>
</dbReference>
<evidence type="ECO:0000256" key="1">
    <source>
        <dbReference type="ARBA" id="ARBA00004141"/>
    </source>
</evidence>
<gene>
    <name evidence="14" type="ORF">SAMN05421540_103229</name>
</gene>
<keyword evidence="10 12" id="KW-0472">Membrane</keyword>
<keyword evidence="5" id="KW-0631">Potassium channel</keyword>
<keyword evidence="4 12" id="KW-0812">Transmembrane</keyword>
<evidence type="ECO:0000256" key="8">
    <source>
        <dbReference type="ARBA" id="ARBA00022989"/>
    </source>
</evidence>
<evidence type="ECO:0000256" key="5">
    <source>
        <dbReference type="ARBA" id="ARBA00022826"/>
    </source>
</evidence>
<keyword evidence="9" id="KW-0406">Ion transport</keyword>
<keyword evidence="15" id="KW-1185">Reference proteome</keyword>
<dbReference type="Gene3D" id="1.10.287.70">
    <property type="match status" value="1"/>
</dbReference>
<feature type="transmembrane region" description="Helical" evidence="12">
    <location>
        <begin position="38"/>
        <end position="57"/>
    </location>
</feature>
<evidence type="ECO:0000256" key="4">
    <source>
        <dbReference type="ARBA" id="ARBA00022692"/>
    </source>
</evidence>
<evidence type="ECO:0000259" key="13">
    <source>
        <dbReference type="Pfam" id="PF00520"/>
    </source>
</evidence>
<evidence type="ECO:0000256" key="7">
    <source>
        <dbReference type="ARBA" id="ARBA00022958"/>
    </source>
</evidence>
<evidence type="ECO:0000256" key="3">
    <source>
        <dbReference type="ARBA" id="ARBA00022538"/>
    </source>
</evidence>
<keyword evidence="8 12" id="KW-1133">Transmembrane helix</keyword>
<keyword evidence="11 14" id="KW-0407">Ion channel</keyword>
<evidence type="ECO:0000256" key="12">
    <source>
        <dbReference type="SAM" id="Phobius"/>
    </source>
</evidence>
<dbReference type="PRINTS" id="PR00169">
    <property type="entry name" value="KCHANNEL"/>
</dbReference>
<dbReference type="InterPro" id="IPR027359">
    <property type="entry name" value="Volt_channel_dom_sf"/>
</dbReference>
<dbReference type="EMBL" id="FNQF01000003">
    <property type="protein sequence ID" value="SEA13969.1"/>
    <property type="molecule type" value="Genomic_DNA"/>
</dbReference>
<protein>
    <submittedName>
        <fullName evidence="14">Voltage-gated potassium channel</fullName>
    </submittedName>
</protein>
<evidence type="ECO:0000256" key="6">
    <source>
        <dbReference type="ARBA" id="ARBA00022882"/>
    </source>
</evidence>
<dbReference type="STRING" id="908615.SAMN05421540_103229"/>
<dbReference type="Proteomes" id="UP000198820">
    <property type="component" value="Unassembled WGS sequence"/>
</dbReference>
<evidence type="ECO:0000313" key="15">
    <source>
        <dbReference type="Proteomes" id="UP000198820"/>
    </source>
</evidence>
<feature type="domain" description="Ion transport" evidence="13">
    <location>
        <begin position="5"/>
        <end position="206"/>
    </location>
</feature>
<keyword evidence="7" id="KW-0630">Potassium</keyword>
<feature type="transmembrane region" description="Helical" evidence="12">
    <location>
        <begin position="7"/>
        <end position="26"/>
    </location>
</feature>
<evidence type="ECO:0000256" key="9">
    <source>
        <dbReference type="ARBA" id="ARBA00023065"/>
    </source>
</evidence>
<feature type="transmembrane region" description="Helical" evidence="12">
    <location>
        <begin position="117"/>
        <end position="138"/>
    </location>
</feature>
<dbReference type="GO" id="GO:0001508">
    <property type="term" value="P:action potential"/>
    <property type="evidence" value="ECO:0007669"/>
    <property type="project" value="TreeGrafter"/>
</dbReference>
<reference evidence="14 15" key="1">
    <citation type="submission" date="2016-10" db="EMBL/GenBank/DDBJ databases">
        <authorList>
            <person name="de Groot N.N."/>
        </authorList>
    </citation>
    <scope>NUCLEOTIDE SEQUENCE [LARGE SCALE GENOMIC DNA]</scope>
    <source>
        <strain evidence="14 15">DSM 23581</strain>
    </source>
</reference>
<evidence type="ECO:0000256" key="2">
    <source>
        <dbReference type="ARBA" id="ARBA00022448"/>
    </source>
</evidence>
<proteinExistence type="predicted"/>
<keyword evidence="3" id="KW-0633">Potassium transport</keyword>
<evidence type="ECO:0000256" key="10">
    <source>
        <dbReference type="ARBA" id="ARBA00023136"/>
    </source>
</evidence>
<dbReference type="AlphaFoldDB" id="A0A1H3YQX8"/>
<dbReference type="Pfam" id="PF00520">
    <property type="entry name" value="Ion_trans"/>
    <property type="match status" value="1"/>
</dbReference>
<keyword evidence="6" id="KW-0851">Voltage-gated channel</keyword>
<evidence type="ECO:0000313" key="14">
    <source>
        <dbReference type="EMBL" id="SEA13969.1"/>
    </source>
</evidence>
<dbReference type="InterPro" id="IPR028325">
    <property type="entry name" value="VG_K_chnl"/>
</dbReference>
<dbReference type="SUPFAM" id="SSF81324">
    <property type="entry name" value="Voltage-gated potassium channels"/>
    <property type="match status" value="1"/>
</dbReference>
<keyword evidence="2" id="KW-0813">Transport</keyword>
<dbReference type="GO" id="GO:0008076">
    <property type="term" value="C:voltage-gated potassium channel complex"/>
    <property type="evidence" value="ECO:0007669"/>
    <property type="project" value="InterPro"/>
</dbReference>
<comment type="subcellular location">
    <subcellularLocation>
        <location evidence="1">Membrane</location>
        <topology evidence="1">Multi-pass membrane protein</topology>
    </subcellularLocation>
</comment>
<dbReference type="PANTHER" id="PTHR11537">
    <property type="entry name" value="VOLTAGE-GATED POTASSIUM CHANNEL"/>
    <property type="match status" value="1"/>
</dbReference>
<dbReference type="PANTHER" id="PTHR11537:SF254">
    <property type="entry name" value="POTASSIUM VOLTAGE-GATED CHANNEL PROTEIN SHAB"/>
    <property type="match status" value="1"/>
</dbReference>
<dbReference type="Gene3D" id="1.20.5.110">
    <property type="match status" value="1"/>
</dbReference>
<sequence>MLSVTKLIIALLSLFSIGLLSATFFLDPKSEVSRLIEYYDILLCIVFFVDFCVQLYNAKNRKKFFFSIGWLDLISSIPVIHEFRYVRIFRVFRVIRIVKSIRLLINFIRTHKVQSLYGFILFISITTVILTSTLVLYFEKDIGNIKTAEDAIWWSFVSVTTVGYGDHYPVTTIGRALSIVLISTGIALFGALISYITTKVESIKEKGQ</sequence>